<feature type="region of interest" description="Disordered" evidence="2">
    <location>
        <begin position="130"/>
        <end position="164"/>
    </location>
</feature>
<reference evidence="4" key="1">
    <citation type="submission" date="2020-05" db="EMBL/GenBank/DDBJ databases">
        <authorList>
            <person name="Chiriac C."/>
            <person name="Salcher M."/>
            <person name="Ghai R."/>
            <person name="Kavagutti S V."/>
        </authorList>
    </citation>
    <scope>NUCLEOTIDE SEQUENCE</scope>
</reference>
<dbReference type="EMBL" id="CAEZUK010000055">
    <property type="protein sequence ID" value="CAB4596986.1"/>
    <property type="molecule type" value="Genomic_DNA"/>
</dbReference>
<dbReference type="InterPro" id="IPR009061">
    <property type="entry name" value="DNA-bd_dom_put_sf"/>
</dbReference>
<evidence type="ECO:0000313" key="4">
    <source>
        <dbReference type="EMBL" id="CAB4596986.1"/>
    </source>
</evidence>
<dbReference type="CDD" id="cd00592">
    <property type="entry name" value="HTH_MerR-like"/>
    <property type="match status" value="1"/>
</dbReference>
<dbReference type="InterPro" id="IPR000551">
    <property type="entry name" value="MerR-type_HTH_dom"/>
</dbReference>
<dbReference type="PANTHER" id="PTHR30204">
    <property type="entry name" value="REDOX-CYCLING DRUG-SENSING TRANSCRIPTIONAL ACTIVATOR SOXR"/>
    <property type="match status" value="1"/>
</dbReference>
<feature type="domain" description="HTH merR-type" evidence="3">
    <location>
        <begin position="11"/>
        <end position="65"/>
    </location>
</feature>
<dbReference type="AlphaFoldDB" id="A0A6J6G6Q9"/>
<dbReference type="PROSITE" id="PS50937">
    <property type="entry name" value="HTH_MERR_2"/>
    <property type="match status" value="1"/>
</dbReference>
<dbReference type="GO" id="GO:0003700">
    <property type="term" value="F:DNA-binding transcription factor activity"/>
    <property type="evidence" value="ECO:0007669"/>
    <property type="project" value="InterPro"/>
</dbReference>
<dbReference type="SUPFAM" id="SSF46955">
    <property type="entry name" value="Putative DNA-binding domain"/>
    <property type="match status" value="1"/>
</dbReference>
<dbReference type="SMART" id="SM00422">
    <property type="entry name" value="HTH_MERR"/>
    <property type="match status" value="1"/>
</dbReference>
<evidence type="ECO:0000256" key="1">
    <source>
        <dbReference type="ARBA" id="ARBA00023125"/>
    </source>
</evidence>
<sequence>MATHPVNERSYLSIGEVLGLLLEDFPDVSISKIRFLESQGLIVPERTASGYRKFYDEDVERLRFILGEQKDHFLPLRIIKDRLDTPPAGSIRPNKNERPQPRGLKNVGNAQEVVEQDTSEVFGDASNHDVAKHPAARVAKVTPPQTARKSARPALPDPSDAVGRPATYTRAELLQLSDLQEEVLAELESFHMVTAHQTGSQALYDEHDLAIAEVARAFTEAGVDVRHLKAWKTAAEREAGLFEQRVLPLLRRRSPESRQESNELLDDLVDLGARLRAILVARAVGNLRDTRSGDQR</sequence>
<proteinExistence type="predicted"/>
<dbReference type="GO" id="GO:0003677">
    <property type="term" value="F:DNA binding"/>
    <property type="evidence" value="ECO:0007669"/>
    <property type="project" value="UniProtKB-KW"/>
</dbReference>
<organism evidence="4">
    <name type="scientific">freshwater metagenome</name>
    <dbReference type="NCBI Taxonomy" id="449393"/>
    <lineage>
        <taxon>unclassified sequences</taxon>
        <taxon>metagenomes</taxon>
        <taxon>ecological metagenomes</taxon>
    </lineage>
</organism>
<gene>
    <name evidence="4" type="ORF">UFOPK1820_00481</name>
</gene>
<dbReference type="Pfam" id="PF13411">
    <property type="entry name" value="MerR_1"/>
    <property type="match status" value="1"/>
</dbReference>
<name>A0A6J6G6Q9_9ZZZZ</name>
<protein>
    <submittedName>
        <fullName evidence="4">Unannotated protein</fullName>
    </submittedName>
</protein>
<dbReference type="Gene3D" id="1.10.1660.10">
    <property type="match status" value="1"/>
</dbReference>
<dbReference type="PANTHER" id="PTHR30204:SF89">
    <property type="entry name" value="HTH MERR-TYPE DOMAIN-CONTAINING PROTEIN"/>
    <property type="match status" value="1"/>
</dbReference>
<dbReference type="InterPro" id="IPR047057">
    <property type="entry name" value="MerR_fam"/>
</dbReference>
<keyword evidence="1" id="KW-0238">DNA-binding</keyword>
<accession>A0A6J6G6Q9</accession>
<evidence type="ECO:0000256" key="2">
    <source>
        <dbReference type="SAM" id="MobiDB-lite"/>
    </source>
</evidence>
<feature type="region of interest" description="Disordered" evidence="2">
    <location>
        <begin position="84"/>
        <end position="108"/>
    </location>
</feature>
<evidence type="ECO:0000259" key="3">
    <source>
        <dbReference type="PROSITE" id="PS50937"/>
    </source>
</evidence>